<evidence type="ECO:0000313" key="3">
    <source>
        <dbReference type="Proteomes" id="UP000232145"/>
    </source>
</evidence>
<keyword evidence="3" id="KW-1185">Reference proteome</keyword>
<dbReference type="PANTHER" id="PTHR34039">
    <property type="entry name" value="UPF0102 PROTEIN YRAN"/>
    <property type="match status" value="1"/>
</dbReference>
<reference evidence="2 3" key="1">
    <citation type="submission" date="2017-07" db="EMBL/GenBank/DDBJ databases">
        <title>Leptospira spp. isolated from tropical soils.</title>
        <authorList>
            <person name="Thibeaux R."/>
            <person name="Iraola G."/>
            <person name="Ferres I."/>
            <person name="Bierque E."/>
            <person name="Girault D."/>
            <person name="Soupe-Gilbert M.-E."/>
            <person name="Picardeau M."/>
            <person name="Goarant C."/>
        </authorList>
    </citation>
    <scope>NUCLEOTIDE SEQUENCE [LARGE SCALE GENOMIC DNA]</scope>
    <source>
        <strain evidence="2 3">FH2-B-A1</strain>
    </source>
</reference>
<evidence type="ECO:0000313" key="2">
    <source>
        <dbReference type="EMBL" id="PJZ85975.1"/>
    </source>
</evidence>
<dbReference type="SUPFAM" id="SSF52980">
    <property type="entry name" value="Restriction endonuclease-like"/>
    <property type="match status" value="1"/>
</dbReference>
<sequence length="115" mass="13745">MPKKTDLGRLGEGLGCEYLVSLGHTILFRNYRKSFGELDIISLWNNSLHCSEVKTWDERNGFHPLECFHETKRMRMRKVYYYLIREIPAFVHLTPSFNLIHITEKKEVRFYSSIF</sequence>
<dbReference type="RefSeq" id="WP_100742879.1">
    <property type="nucleotide sequence ID" value="NZ_NPDW01000001.1"/>
</dbReference>
<dbReference type="InterPro" id="IPR011335">
    <property type="entry name" value="Restrct_endonuc-II-like"/>
</dbReference>
<comment type="caution">
    <text evidence="2">The sequence shown here is derived from an EMBL/GenBank/DDBJ whole genome shotgun (WGS) entry which is preliminary data.</text>
</comment>
<dbReference type="AlphaFoldDB" id="A0A2N0AP10"/>
<gene>
    <name evidence="2" type="ORF">CH364_07265</name>
</gene>
<accession>A0A2N0AP10</accession>
<evidence type="ECO:0000256" key="1">
    <source>
        <dbReference type="ARBA" id="ARBA00006738"/>
    </source>
</evidence>
<dbReference type="Gene3D" id="3.40.1350.10">
    <property type="match status" value="1"/>
</dbReference>
<evidence type="ECO:0008006" key="4">
    <source>
        <dbReference type="Google" id="ProtNLM"/>
    </source>
</evidence>
<dbReference type="GO" id="GO:0003676">
    <property type="term" value="F:nucleic acid binding"/>
    <property type="evidence" value="ECO:0007669"/>
    <property type="project" value="InterPro"/>
</dbReference>
<dbReference type="OrthoDB" id="9802516at2"/>
<dbReference type="Proteomes" id="UP000232145">
    <property type="component" value="Unassembled WGS sequence"/>
</dbReference>
<name>A0A2N0AP10_9LEPT</name>
<proteinExistence type="inferred from homology"/>
<organism evidence="2 3">
    <name type="scientific">Leptospira harrisiae</name>
    <dbReference type="NCBI Taxonomy" id="2023189"/>
    <lineage>
        <taxon>Bacteria</taxon>
        <taxon>Pseudomonadati</taxon>
        <taxon>Spirochaetota</taxon>
        <taxon>Spirochaetia</taxon>
        <taxon>Leptospirales</taxon>
        <taxon>Leptospiraceae</taxon>
        <taxon>Leptospira</taxon>
    </lineage>
</organism>
<dbReference type="EMBL" id="NPDX01000001">
    <property type="protein sequence ID" value="PJZ85975.1"/>
    <property type="molecule type" value="Genomic_DNA"/>
</dbReference>
<dbReference type="NCBIfam" id="NF009156">
    <property type="entry name" value="PRK12497.4-2"/>
    <property type="match status" value="1"/>
</dbReference>
<dbReference type="InterPro" id="IPR003509">
    <property type="entry name" value="UPF0102_YraN-like"/>
</dbReference>
<protein>
    <recommendedName>
        <fullName evidence="4">YraN family protein</fullName>
    </recommendedName>
</protein>
<dbReference type="PANTHER" id="PTHR34039:SF1">
    <property type="entry name" value="UPF0102 PROTEIN YRAN"/>
    <property type="match status" value="1"/>
</dbReference>
<comment type="similarity">
    <text evidence="1">Belongs to the UPF0102 family.</text>
</comment>
<dbReference type="Pfam" id="PF02021">
    <property type="entry name" value="UPF0102"/>
    <property type="match status" value="1"/>
</dbReference>
<dbReference type="InterPro" id="IPR011856">
    <property type="entry name" value="tRNA_endonuc-like_dom_sf"/>
</dbReference>